<dbReference type="PANTHER" id="PTHR42852">
    <property type="entry name" value="THIOL:DISULFIDE INTERCHANGE PROTEIN DSBE"/>
    <property type="match status" value="1"/>
</dbReference>
<dbReference type="AlphaFoldDB" id="A0AAC9IXR5"/>
<evidence type="ECO:0000256" key="1">
    <source>
        <dbReference type="ARBA" id="ARBA00023157"/>
    </source>
</evidence>
<accession>A0AAC9IXR5</accession>
<proteinExistence type="predicted"/>
<evidence type="ECO:0000313" key="3">
    <source>
        <dbReference type="EMBL" id="APC47209.1"/>
    </source>
</evidence>
<dbReference type="GO" id="GO:0016491">
    <property type="term" value="F:oxidoreductase activity"/>
    <property type="evidence" value="ECO:0007669"/>
    <property type="project" value="InterPro"/>
</dbReference>
<protein>
    <submittedName>
        <fullName evidence="3">Thiol:disulfide interchange protein</fullName>
    </submittedName>
</protein>
<dbReference type="InterPro" id="IPR017937">
    <property type="entry name" value="Thioredoxin_CS"/>
</dbReference>
<dbReference type="InterPro" id="IPR036249">
    <property type="entry name" value="Thioredoxin-like_sf"/>
</dbReference>
<dbReference type="CDD" id="cd02966">
    <property type="entry name" value="TlpA_like_family"/>
    <property type="match status" value="1"/>
</dbReference>
<dbReference type="PROSITE" id="PS00194">
    <property type="entry name" value="THIOREDOXIN_1"/>
    <property type="match status" value="1"/>
</dbReference>
<dbReference type="EMBL" id="CP017962">
    <property type="protein sequence ID" value="APC47209.1"/>
    <property type="molecule type" value="Genomic_DNA"/>
</dbReference>
<dbReference type="Proteomes" id="UP000182945">
    <property type="component" value="Chromosome"/>
</dbReference>
<organism evidence="3 4">
    <name type="scientific">Virgibacillus halodenitrificans</name>
    <name type="common">Bacillus halodenitrificans</name>
    <dbReference type="NCBI Taxonomy" id="1482"/>
    <lineage>
        <taxon>Bacteria</taxon>
        <taxon>Bacillati</taxon>
        <taxon>Bacillota</taxon>
        <taxon>Bacilli</taxon>
        <taxon>Bacillales</taxon>
        <taxon>Bacillaceae</taxon>
        <taxon>Virgibacillus</taxon>
    </lineage>
</organism>
<dbReference type="PANTHER" id="PTHR42852:SF13">
    <property type="entry name" value="PROTEIN DIPZ"/>
    <property type="match status" value="1"/>
</dbReference>
<dbReference type="GO" id="GO:0016209">
    <property type="term" value="F:antioxidant activity"/>
    <property type="evidence" value="ECO:0007669"/>
    <property type="project" value="InterPro"/>
</dbReference>
<dbReference type="KEGG" id="vhl:BME96_02995"/>
<name>A0AAC9IXR5_VIRHA</name>
<sequence length="192" mass="22135">MKKVFWLVVLSGLFWVGYYSYGIINAAPNSSDTLQMEKNTAMVNTSQTEKALEGTEIGDTAPDFELVSTNEEKVKLSDYRGKKVMLNFWATWCPPCREEIPAMQNFYEEKEIVILAVNLTQTEAKKQDVVDFMEMHRVTFPVLLDEASEVSNKYRIQPIPTTYMIDSQGKIRFKAYGAMTYEQMVSEFEKMK</sequence>
<keyword evidence="1" id="KW-1015">Disulfide bond</keyword>
<dbReference type="InterPro" id="IPR013766">
    <property type="entry name" value="Thioredoxin_domain"/>
</dbReference>
<gene>
    <name evidence="3" type="ORF">BME96_02995</name>
</gene>
<dbReference type="InterPro" id="IPR050553">
    <property type="entry name" value="Thioredoxin_ResA/DsbE_sf"/>
</dbReference>
<dbReference type="PROSITE" id="PS51352">
    <property type="entry name" value="THIOREDOXIN_2"/>
    <property type="match status" value="1"/>
</dbReference>
<dbReference type="Pfam" id="PF00578">
    <property type="entry name" value="AhpC-TSA"/>
    <property type="match status" value="1"/>
</dbReference>
<evidence type="ECO:0000259" key="2">
    <source>
        <dbReference type="PROSITE" id="PS51352"/>
    </source>
</evidence>
<evidence type="ECO:0000313" key="4">
    <source>
        <dbReference type="Proteomes" id="UP000182945"/>
    </source>
</evidence>
<reference evidence="3 4" key="1">
    <citation type="submission" date="2016-11" db="EMBL/GenBank/DDBJ databases">
        <title>Complete genome sequencing of Virgibacillus halodenitrificans PDB-F2.</title>
        <authorList>
            <person name="Sun Z."/>
            <person name="Zhou Y."/>
            <person name="Li H."/>
        </authorList>
    </citation>
    <scope>NUCLEOTIDE SEQUENCE [LARGE SCALE GENOMIC DNA]</scope>
    <source>
        <strain evidence="3 4">PDB-F2</strain>
    </source>
</reference>
<dbReference type="GeneID" id="71513350"/>
<dbReference type="InterPro" id="IPR000866">
    <property type="entry name" value="AhpC/TSA"/>
</dbReference>
<feature type="domain" description="Thioredoxin" evidence="2">
    <location>
        <begin position="55"/>
        <end position="192"/>
    </location>
</feature>
<dbReference type="RefSeq" id="WP_071648243.1">
    <property type="nucleotide sequence ID" value="NZ_CP017962.1"/>
</dbReference>
<dbReference type="SUPFAM" id="SSF52833">
    <property type="entry name" value="Thioredoxin-like"/>
    <property type="match status" value="1"/>
</dbReference>
<dbReference type="Gene3D" id="3.40.30.10">
    <property type="entry name" value="Glutaredoxin"/>
    <property type="match status" value="1"/>
</dbReference>